<organism evidence="22 23">
    <name type="scientific">Rubroshorea leprosula</name>
    <dbReference type="NCBI Taxonomy" id="152421"/>
    <lineage>
        <taxon>Eukaryota</taxon>
        <taxon>Viridiplantae</taxon>
        <taxon>Streptophyta</taxon>
        <taxon>Embryophyta</taxon>
        <taxon>Tracheophyta</taxon>
        <taxon>Spermatophyta</taxon>
        <taxon>Magnoliopsida</taxon>
        <taxon>eudicotyledons</taxon>
        <taxon>Gunneridae</taxon>
        <taxon>Pentapetalae</taxon>
        <taxon>rosids</taxon>
        <taxon>malvids</taxon>
        <taxon>Malvales</taxon>
        <taxon>Dipterocarpaceae</taxon>
        <taxon>Rubroshorea</taxon>
    </lineage>
</organism>
<evidence type="ECO:0000256" key="12">
    <source>
        <dbReference type="ARBA" id="ARBA00022840"/>
    </source>
</evidence>
<dbReference type="PROSITE" id="PS00109">
    <property type="entry name" value="PROTEIN_KINASE_TYR"/>
    <property type="match status" value="1"/>
</dbReference>
<dbReference type="InterPro" id="IPR011009">
    <property type="entry name" value="Kinase-like_dom_sf"/>
</dbReference>
<keyword evidence="5" id="KW-0433">Leucine-rich repeat</keyword>
<dbReference type="EMBL" id="BPVZ01000011">
    <property type="protein sequence ID" value="GKU97138.1"/>
    <property type="molecule type" value="Genomic_DNA"/>
</dbReference>
<dbReference type="FunFam" id="3.30.200.20:FF:000309">
    <property type="entry name" value="Leucine-rich repeat receptor protein kinase MSP1"/>
    <property type="match status" value="1"/>
</dbReference>
<name>A0AAV5IH10_9ROSI</name>
<keyword evidence="6" id="KW-0808">Transferase</keyword>
<keyword evidence="15" id="KW-0675">Receptor</keyword>
<reference evidence="22 23" key="1">
    <citation type="journal article" date="2021" name="Commun. Biol.">
        <title>The genome of Shorea leprosula (Dipterocarpaceae) highlights the ecological relevance of drought in aseasonal tropical rainforests.</title>
        <authorList>
            <person name="Ng K.K.S."/>
            <person name="Kobayashi M.J."/>
            <person name="Fawcett J.A."/>
            <person name="Hatakeyama M."/>
            <person name="Paape T."/>
            <person name="Ng C.H."/>
            <person name="Ang C.C."/>
            <person name="Tnah L.H."/>
            <person name="Lee C.T."/>
            <person name="Nishiyama T."/>
            <person name="Sese J."/>
            <person name="O'Brien M.J."/>
            <person name="Copetti D."/>
            <person name="Mohd Noor M.I."/>
            <person name="Ong R.C."/>
            <person name="Putra M."/>
            <person name="Sireger I.Z."/>
            <person name="Indrioko S."/>
            <person name="Kosugi Y."/>
            <person name="Izuno A."/>
            <person name="Isagi Y."/>
            <person name="Lee S.L."/>
            <person name="Shimizu K.K."/>
        </authorList>
    </citation>
    <scope>NUCLEOTIDE SEQUENCE [LARGE SCALE GENOMIC DNA]</scope>
    <source>
        <strain evidence="22">214</strain>
    </source>
</reference>
<evidence type="ECO:0000256" key="16">
    <source>
        <dbReference type="ARBA" id="ARBA00023180"/>
    </source>
</evidence>
<comment type="subcellular location">
    <subcellularLocation>
        <location evidence="1">Membrane</location>
        <topology evidence="1">Single-pass type I membrane protein</topology>
    </subcellularLocation>
</comment>
<dbReference type="Proteomes" id="UP001054252">
    <property type="component" value="Unassembled WGS sequence"/>
</dbReference>
<evidence type="ECO:0000256" key="14">
    <source>
        <dbReference type="ARBA" id="ARBA00023136"/>
    </source>
</evidence>
<dbReference type="PANTHER" id="PTHR48005">
    <property type="entry name" value="LEUCINE RICH REPEAT KINASE 2"/>
    <property type="match status" value="1"/>
</dbReference>
<evidence type="ECO:0000256" key="13">
    <source>
        <dbReference type="ARBA" id="ARBA00022989"/>
    </source>
</evidence>
<dbReference type="FunFam" id="1.10.510.10:FF:000445">
    <property type="entry name" value="MDIS1-interacting receptor like kinase 2"/>
    <property type="match status" value="1"/>
</dbReference>
<dbReference type="AlphaFoldDB" id="A0AAV5IH10"/>
<gene>
    <name evidence="22" type="ORF">SLEP1_g10318</name>
</gene>
<dbReference type="Gene3D" id="3.30.200.20">
    <property type="entry name" value="Phosphorylase Kinase, domain 1"/>
    <property type="match status" value="1"/>
</dbReference>
<keyword evidence="9" id="KW-0677">Repeat</keyword>
<evidence type="ECO:0000256" key="18">
    <source>
        <dbReference type="ARBA" id="ARBA00048679"/>
    </source>
</evidence>
<keyword evidence="10 19" id="KW-0547">Nucleotide-binding</keyword>
<evidence type="ECO:0000256" key="2">
    <source>
        <dbReference type="ARBA" id="ARBA00012513"/>
    </source>
</evidence>
<evidence type="ECO:0000313" key="22">
    <source>
        <dbReference type="EMBL" id="GKU97138.1"/>
    </source>
</evidence>
<evidence type="ECO:0000256" key="1">
    <source>
        <dbReference type="ARBA" id="ARBA00004479"/>
    </source>
</evidence>
<keyword evidence="12 19" id="KW-0067">ATP-binding</keyword>
<evidence type="ECO:0000256" key="15">
    <source>
        <dbReference type="ARBA" id="ARBA00023170"/>
    </source>
</evidence>
<dbReference type="Pfam" id="PF00069">
    <property type="entry name" value="Pkinase"/>
    <property type="match status" value="1"/>
</dbReference>
<keyword evidence="8" id="KW-0732">Signal</keyword>
<feature type="region of interest" description="Disordered" evidence="20">
    <location>
        <begin position="1"/>
        <end position="35"/>
    </location>
</feature>
<dbReference type="Gene3D" id="1.10.510.10">
    <property type="entry name" value="Transferase(Phosphotransferase) domain 1"/>
    <property type="match status" value="1"/>
</dbReference>
<dbReference type="PROSITE" id="PS00107">
    <property type="entry name" value="PROTEIN_KINASE_ATP"/>
    <property type="match status" value="1"/>
</dbReference>
<feature type="region of interest" description="Disordered" evidence="20">
    <location>
        <begin position="426"/>
        <end position="448"/>
    </location>
</feature>
<evidence type="ECO:0000259" key="21">
    <source>
        <dbReference type="PROSITE" id="PS50011"/>
    </source>
</evidence>
<dbReference type="InterPro" id="IPR000719">
    <property type="entry name" value="Prot_kinase_dom"/>
</dbReference>
<keyword evidence="7" id="KW-0812">Transmembrane</keyword>
<dbReference type="InterPro" id="IPR051420">
    <property type="entry name" value="Ser_Thr_Kinases_DiverseReg"/>
</dbReference>
<evidence type="ECO:0000256" key="19">
    <source>
        <dbReference type="PROSITE-ProRule" id="PRU10141"/>
    </source>
</evidence>
<dbReference type="GO" id="GO:0005524">
    <property type="term" value="F:ATP binding"/>
    <property type="evidence" value="ECO:0007669"/>
    <property type="project" value="UniProtKB-UniRule"/>
</dbReference>
<evidence type="ECO:0000256" key="20">
    <source>
        <dbReference type="SAM" id="MobiDB-lite"/>
    </source>
</evidence>
<comment type="caution">
    <text evidence="22">The sequence shown here is derived from an EMBL/GenBank/DDBJ whole genome shotgun (WGS) entry which is preliminary data.</text>
</comment>
<evidence type="ECO:0000256" key="8">
    <source>
        <dbReference type="ARBA" id="ARBA00022729"/>
    </source>
</evidence>
<keyword evidence="14" id="KW-0472">Membrane</keyword>
<dbReference type="GO" id="GO:0016020">
    <property type="term" value="C:membrane"/>
    <property type="evidence" value="ECO:0007669"/>
    <property type="project" value="UniProtKB-SubCell"/>
</dbReference>
<protein>
    <recommendedName>
        <fullName evidence="2">non-specific serine/threonine protein kinase</fullName>
        <ecNumber evidence="2">2.7.11.1</ecNumber>
    </recommendedName>
</protein>
<comment type="catalytic activity">
    <reaction evidence="17">
        <text>L-threonyl-[protein] + ATP = O-phospho-L-threonyl-[protein] + ADP + H(+)</text>
        <dbReference type="Rhea" id="RHEA:46608"/>
        <dbReference type="Rhea" id="RHEA-COMP:11060"/>
        <dbReference type="Rhea" id="RHEA-COMP:11605"/>
        <dbReference type="ChEBI" id="CHEBI:15378"/>
        <dbReference type="ChEBI" id="CHEBI:30013"/>
        <dbReference type="ChEBI" id="CHEBI:30616"/>
        <dbReference type="ChEBI" id="CHEBI:61977"/>
        <dbReference type="ChEBI" id="CHEBI:456216"/>
        <dbReference type="EC" id="2.7.11.1"/>
    </reaction>
</comment>
<dbReference type="InterPro" id="IPR008266">
    <property type="entry name" value="Tyr_kinase_AS"/>
</dbReference>
<dbReference type="InterPro" id="IPR017441">
    <property type="entry name" value="Protein_kinase_ATP_BS"/>
</dbReference>
<evidence type="ECO:0000313" key="23">
    <source>
        <dbReference type="Proteomes" id="UP001054252"/>
    </source>
</evidence>
<evidence type="ECO:0000256" key="9">
    <source>
        <dbReference type="ARBA" id="ARBA00022737"/>
    </source>
</evidence>
<keyword evidence="16" id="KW-0325">Glycoprotein</keyword>
<dbReference type="PANTHER" id="PTHR48005:SF16">
    <property type="entry name" value="MDIS1-INTERACTING RECEPTOR LIKE KINASE 2-LIKE ISOFORM X1"/>
    <property type="match status" value="1"/>
</dbReference>
<keyword evidence="3" id="KW-0723">Serine/threonine-protein kinase</keyword>
<dbReference type="GO" id="GO:0004674">
    <property type="term" value="F:protein serine/threonine kinase activity"/>
    <property type="evidence" value="ECO:0007669"/>
    <property type="project" value="UniProtKB-KW"/>
</dbReference>
<evidence type="ECO:0000256" key="11">
    <source>
        <dbReference type="ARBA" id="ARBA00022777"/>
    </source>
</evidence>
<evidence type="ECO:0000256" key="6">
    <source>
        <dbReference type="ARBA" id="ARBA00022679"/>
    </source>
</evidence>
<accession>A0AAV5IH10</accession>
<dbReference type="SUPFAM" id="SSF56112">
    <property type="entry name" value="Protein kinase-like (PK-like)"/>
    <property type="match status" value="1"/>
</dbReference>
<dbReference type="PROSITE" id="PS50011">
    <property type="entry name" value="PROTEIN_KINASE_DOM"/>
    <property type="match status" value="1"/>
</dbReference>
<evidence type="ECO:0000256" key="17">
    <source>
        <dbReference type="ARBA" id="ARBA00047899"/>
    </source>
</evidence>
<evidence type="ECO:0000256" key="7">
    <source>
        <dbReference type="ARBA" id="ARBA00022692"/>
    </source>
</evidence>
<evidence type="ECO:0000256" key="10">
    <source>
        <dbReference type="ARBA" id="ARBA00022741"/>
    </source>
</evidence>
<evidence type="ECO:0000256" key="5">
    <source>
        <dbReference type="ARBA" id="ARBA00022614"/>
    </source>
</evidence>
<proteinExistence type="predicted"/>
<comment type="catalytic activity">
    <reaction evidence="18">
        <text>L-seryl-[protein] + ATP = O-phospho-L-seryl-[protein] + ADP + H(+)</text>
        <dbReference type="Rhea" id="RHEA:17989"/>
        <dbReference type="Rhea" id="RHEA-COMP:9863"/>
        <dbReference type="Rhea" id="RHEA-COMP:11604"/>
        <dbReference type="ChEBI" id="CHEBI:15378"/>
        <dbReference type="ChEBI" id="CHEBI:29999"/>
        <dbReference type="ChEBI" id="CHEBI:30616"/>
        <dbReference type="ChEBI" id="CHEBI:83421"/>
        <dbReference type="ChEBI" id="CHEBI:456216"/>
        <dbReference type="EC" id="2.7.11.1"/>
    </reaction>
</comment>
<feature type="compositionally biased region" description="Polar residues" evidence="20">
    <location>
        <begin position="1"/>
        <end position="12"/>
    </location>
</feature>
<evidence type="ECO:0000256" key="3">
    <source>
        <dbReference type="ARBA" id="ARBA00022527"/>
    </source>
</evidence>
<keyword evidence="4" id="KW-0597">Phosphoprotein</keyword>
<feature type="compositionally biased region" description="Polar residues" evidence="20">
    <location>
        <begin position="430"/>
        <end position="448"/>
    </location>
</feature>
<feature type="domain" description="Protein kinase" evidence="21">
    <location>
        <begin position="121"/>
        <end position="396"/>
    </location>
</feature>
<keyword evidence="23" id="KW-1185">Reference proteome</keyword>
<feature type="binding site" evidence="19">
    <location>
        <position position="149"/>
    </location>
    <ligand>
        <name>ATP</name>
        <dbReference type="ChEBI" id="CHEBI:30616"/>
    </ligand>
</feature>
<evidence type="ECO:0000256" key="4">
    <source>
        <dbReference type="ARBA" id="ARBA00022553"/>
    </source>
</evidence>
<keyword evidence="13" id="KW-1133">Transmembrane helix</keyword>
<dbReference type="EC" id="2.7.11.1" evidence="2"/>
<sequence>MRINPRIQNQFVGSGPEKDPLEECSGSRGGGDGAERHLNIHLSKKKKSHIKRGGGTDERMNEQLKVNEMMMSALIEGLICHCMAKRKEGDQGPTKNGDIFSIWNFDGRIAYEDIIEATEDFDIKYCIGTGGYGSVYRAQLPNGKVVALKKLHLIEAEEPAFNKSFRNEVRVLTEIKHRNIVKLYGFCLHKRCKFLIYEYMSRGSLFCVLRTDDEVVELDWLKRVNIIKSMSQALSYLHHDCTPPILHRDISSNNILLNSKLEAFVADFGNARFLHPDSSNCTILAGTHGYIAPELAYTIAMTEKSDVYSFGVVALEILMGRHPQELLMLLSSSSSSPSSSCLQNVMLSDILDVRLSPPRTRNLTQNIVVAATLAFACVRAKPKSRPTMKFVSQQFVARQKPLWKPFPAISLSELMNSELEMKNGTEFQPKVSSNQVKYPGSSNEVLDV</sequence>
<keyword evidence="11" id="KW-0418">Kinase</keyword>